<dbReference type="PhylomeDB" id="A0A0A2L2P0"/>
<dbReference type="GeneID" id="27681716"/>
<dbReference type="OrthoDB" id="1844152at2759"/>
<dbReference type="CDD" id="cd11041">
    <property type="entry name" value="CYP503A1-like"/>
    <property type="match status" value="1"/>
</dbReference>
<evidence type="ECO:0000313" key="9">
    <source>
        <dbReference type="EMBL" id="KGO54773.1"/>
    </source>
</evidence>
<reference evidence="9 10" key="1">
    <citation type="journal article" date="2015" name="Mol. Plant Microbe Interact.">
        <title>Genome, transcriptome, and functional analyses of Penicillium expansum provide new insights into secondary metabolism and pathogenicity.</title>
        <authorList>
            <person name="Ballester A.R."/>
            <person name="Marcet-Houben M."/>
            <person name="Levin E."/>
            <person name="Sela N."/>
            <person name="Selma-Lazaro C."/>
            <person name="Carmona L."/>
            <person name="Wisniewski M."/>
            <person name="Droby S."/>
            <person name="Gonzalez-Candelas L."/>
            <person name="Gabaldon T."/>
        </authorList>
    </citation>
    <scope>NUCLEOTIDE SEQUENCE [LARGE SCALE GENOMIC DNA]</scope>
    <source>
        <strain evidence="9 10">MD-8</strain>
    </source>
</reference>
<dbReference type="InterPro" id="IPR036396">
    <property type="entry name" value="Cyt_P450_sf"/>
</dbReference>
<keyword evidence="6" id="KW-0503">Monooxygenase</keyword>
<comment type="cofactor">
    <cofactor evidence="1 7">
        <name>heme</name>
        <dbReference type="ChEBI" id="CHEBI:30413"/>
    </cofactor>
</comment>
<dbReference type="HOGENOM" id="CLU_022195_0_1_1"/>
<evidence type="ECO:0000256" key="6">
    <source>
        <dbReference type="ARBA" id="ARBA00023033"/>
    </source>
</evidence>
<feature type="transmembrane region" description="Helical" evidence="8">
    <location>
        <begin position="31"/>
        <end position="51"/>
    </location>
</feature>
<keyword evidence="8" id="KW-1133">Transmembrane helix</keyword>
<keyword evidence="8" id="KW-0812">Transmembrane</keyword>
<dbReference type="Gene3D" id="1.10.630.10">
    <property type="entry name" value="Cytochrome P450"/>
    <property type="match status" value="1"/>
</dbReference>
<keyword evidence="4" id="KW-0560">Oxidoreductase</keyword>
<dbReference type="Proteomes" id="UP000030143">
    <property type="component" value="Unassembled WGS sequence"/>
</dbReference>
<dbReference type="GO" id="GO:0043386">
    <property type="term" value="P:mycotoxin biosynthetic process"/>
    <property type="evidence" value="ECO:0007669"/>
    <property type="project" value="UniProtKB-ARBA"/>
</dbReference>
<keyword evidence="7" id="KW-0349">Heme</keyword>
<gene>
    <name evidence="9" type="ORF">PEX2_090260</name>
</gene>
<accession>A0A0A2L2P0</accession>
<dbReference type="InterPro" id="IPR001128">
    <property type="entry name" value="Cyt_P450"/>
</dbReference>
<evidence type="ECO:0000256" key="2">
    <source>
        <dbReference type="ARBA" id="ARBA00010617"/>
    </source>
</evidence>
<proteinExistence type="inferred from homology"/>
<dbReference type="InterPro" id="IPR002403">
    <property type="entry name" value="Cyt_P450_E_grp-IV"/>
</dbReference>
<evidence type="ECO:0000256" key="7">
    <source>
        <dbReference type="PIRSR" id="PIRSR602403-1"/>
    </source>
</evidence>
<dbReference type="RefSeq" id="XP_016597085.1">
    <property type="nucleotide sequence ID" value="XM_016746296.1"/>
</dbReference>
<evidence type="ECO:0000256" key="8">
    <source>
        <dbReference type="SAM" id="Phobius"/>
    </source>
</evidence>
<evidence type="ECO:0000256" key="1">
    <source>
        <dbReference type="ARBA" id="ARBA00001971"/>
    </source>
</evidence>
<dbReference type="GO" id="GO:0020037">
    <property type="term" value="F:heme binding"/>
    <property type="evidence" value="ECO:0007669"/>
    <property type="project" value="InterPro"/>
</dbReference>
<dbReference type="EMBL" id="JQFZ01000214">
    <property type="protein sequence ID" value="KGO54773.1"/>
    <property type="molecule type" value="Genomic_DNA"/>
</dbReference>
<keyword evidence="3 7" id="KW-0479">Metal-binding</keyword>
<protein>
    <submittedName>
        <fullName evidence="9">Cytochrome P450</fullName>
    </submittedName>
</protein>
<evidence type="ECO:0000313" key="10">
    <source>
        <dbReference type="Proteomes" id="UP000030143"/>
    </source>
</evidence>
<comment type="similarity">
    <text evidence="2">Belongs to the cytochrome P450 family.</text>
</comment>
<dbReference type="SUPFAM" id="SSF48264">
    <property type="entry name" value="Cytochrome P450"/>
    <property type="match status" value="1"/>
</dbReference>
<name>A0A0A2L2P0_PENEN</name>
<dbReference type="AlphaFoldDB" id="A0A0A2L2P0"/>
<dbReference type="GO" id="GO:0016705">
    <property type="term" value="F:oxidoreductase activity, acting on paired donors, with incorporation or reduction of molecular oxygen"/>
    <property type="evidence" value="ECO:0007669"/>
    <property type="project" value="InterPro"/>
</dbReference>
<dbReference type="GO" id="GO:0005506">
    <property type="term" value="F:iron ion binding"/>
    <property type="evidence" value="ECO:0007669"/>
    <property type="project" value="InterPro"/>
</dbReference>
<keyword evidence="10" id="KW-1185">Reference proteome</keyword>
<dbReference type="VEuPathDB" id="FungiDB:PEXP_014190"/>
<dbReference type="Pfam" id="PF00067">
    <property type="entry name" value="p450"/>
    <property type="match status" value="1"/>
</dbReference>
<dbReference type="GO" id="GO:0004497">
    <property type="term" value="F:monooxygenase activity"/>
    <property type="evidence" value="ECO:0007669"/>
    <property type="project" value="UniProtKB-KW"/>
</dbReference>
<dbReference type="STRING" id="27334.A0A0A2L2P0"/>
<dbReference type="PRINTS" id="PR00465">
    <property type="entry name" value="EP450IV"/>
</dbReference>
<organism evidence="9 10">
    <name type="scientific">Penicillium expansum</name>
    <name type="common">Blue mold rot fungus</name>
    <dbReference type="NCBI Taxonomy" id="27334"/>
    <lineage>
        <taxon>Eukaryota</taxon>
        <taxon>Fungi</taxon>
        <taxon>Dikarya</taxon>
        <taxon>Ascomycota</taxon>
        <taxon>Pezizomycotina</taxon>
        <taxon>Eurotiomycetes</taxon>
        <taxon>Eurotiomycetidae</taxon>
        <taxon>Eurotiales</taxon>
        <taxon>Aspergillaceae</taxon>
        <taxon>Penicillium</taxon>
    </lineage>
</organism>
<sequence length="535" mass="60665">MVNSTTFFIALEYFDITLKAFLSLREGWPTLFTLQNVFTILALFLAVWSYMPTFMGVKAPYAGYSSNFVPGAWARFQFTKGARQIVDEGYIKANVMFKLSRTDRDILVLPNKYIDELRNLPGDRLSSMITLVRNNSGKYGGTEILLESGIASQAIQTKITPQIALLMHPMKEELDHALSIEVPDCKDWTSINVHPFFANLVARVSNRAFVGKNISRDERWVKTVTDFTSNVAMTTMILRAIPPVFHGLATYFLPSSWTVERTIRDSHTILGPEIAHRRKEEAQNPSYKKPVDLLQGMMDLAKPGSKQGTAQDLAHRQLVMSLAAVHTTAGQAANTLFDLCAHPEYFDVLREEILTDVVNDLSGWDKTSLSKLKKMDSFFKESQRLNPPSLLGFHRSVEDSKGITLHDGKYLPRGTHICMASHATTSDPGIVSNAASFDPLRYWRMRQESPENANKHQFAMTSNQFFHFGHGKFSCPGRFFASNELKLLFSTLLLRYDFKFKEGQTRPKCLNIDEFLFADPGVQVLIREREKPIYF</sequence>
<keyword evidence="8" id="KW-0472">Membrane</keyword>
<evidence type="ECO:0000256" key="4">
    <source>
        <dbReference type="ARBA" id="ARBA00023002"/>
    </source>
</evidence>
<keyword evidence="5 7" id="KW-0408">Iron</keyword>
<dbReference type="PANTHER" id="PTHR46206:SF6">
    <property type="entry name" value="CYTOCHROME P450 MONOOXYGENASE AN1598-RELATED"/>
    <property type="match status" value="1"/>
</dbReference>
<feature type="binding site" description="axial binding residue" evidence="7">
    <location>
        <position position="475"/>
    </location>
    <ligand>
        <name>heme</name>
        <dbReference type="ChEBI" id="CHEBI:30413"/>
    </ligand>
    <ligandPart>
        <name>Fe</name>
        <dbReference type="ChEBI" id="CHEBI:18248"/>
    </ligandPart>
</feature>
<evidence type="ECO:0000256" key="5">
    <source>
        <dbReference type="ARBA" id="ARBA00023004"/>
    </source>
</evidence>
<comment type="caution">
    <text evidence="9">The sequence shown here is derived from an EMBL/GenBank/DDBJ whole genome shotgun (WGS) entry which is preliminary data.</text>
</comment>
<evidence type="ECO:0000256" key="3">
    <source>
        <dbReference type="ARBA" id="ARBA00022723"/>
    </source>
</evidence>
<dbReference type="PANTHER" id="PTHR46206">
    <property type="entry name" value="CYTOCHROME P450"/>
    <property type="match status" value="1"/>
</dbReference>